<evidence type="ECO:0000259" key="1">
    <source>
        <dbReference type="Pfam" id="PF03372"/>
    </source>
</evidence>
<sequence length="248" mass="27573">MRVATYNIHAGVGTDGRHDIERICTVIEEIGADVLALQEVELHDAEHGAIALLSQRYYEIGSSPVFTKRGHPYGNLLLSRFPISHIRHLSLCVMGCEPRGAVDVDLDAPGGLRVIATHLGLSPGERRDQVRRLLRACKEPQVSAGLTVLLGDLNEWLMWGRPLRWLHRHFGETPGYRTFPTFYPLLALDRIWVAPRSALIASWVHSTRTARRASDHLPLVADLLLPDLTTDAAPEAAGRSSRPPSRLR</sequence>
<organism evidence="2 3">
    <name type="scientific">Tahibacter amnicola</name>
    <dbReference type="NCBI Taxonomy" id="2976241"/>
    <lineage>
        <taxon>Bacteria</taxon>
        <taxon>Pseudomonadati</taxon>
        <taxon>Pseudomonadota</taxon>
        <taxon>Gammaproteobacteria</taxon>
        <taxon>Lysobacterales</taxon>
        <taxon>Rhodanobacteraceae</taxon>
        <taxon>Tahibacter</taxon>
    </lineage>
</organism>
<feature type="domain" description="Endonuclease/exonuclease/phosphatase" evidence="1">
    <location>
        <begin position="4"/>
        <end position="216"/>
    </location>
</feature>
<dbReference type="RefSeq" id="WP_261693541.1">
    <property type="nucleotide sequence ID" value="NZ_CP104694.1"/>
</dbReference>
<dbReference type="PANTHER" id="PTHR14859">
    <property type="entry name" value="CALCOFLUOR WHITE HYPERSENSITIVE PROTEIN PRECURSOR"/>
    <property type="match status" value="1"/>
</dbReference>
<dbReference type="InterPro" id="IPR036691">
    <property type="entry name" value="Endo/exonu/phosph_ase_sf"/>
</dbReference>
<proteinExistence type="predicted"/>
<dbReference type="SUPFAM" id="SSF56219">
    <property type="entry name" value="DNase I-like"/>
    <property type="match status" value="1"/>
</dbReference>
<keyword evidence="2" id="KW-0540">Nuclease</keyword>
<dbReference type="Proteomes" id="UP001064632">
    <property type="component" value="Chromosome"/>
</dbReference>
<keyword evidence="3" id="KW-1185">Reference proteome</keyword>
<dbReference type="Gene3D" id="3.60.10.10">
    <property type="entry name" value="Endonuclease/exonuclease/phosphatase"/>
    <property type="match status" value="1"/>
</dbReference>
<keyword evidence="2" id="KW-0378">Hydrolase</keyword>
<dbReference type="Pfam" id="PF03372">
    <property type="entry name" value="Exo_endo_phos"/>
    <property type="match status" value="1"/>
</dbReference>
<accession>A0ABY6B9U5</accession>
<gene>
    <name evidence="2" type="ORF">N4264_17615</name>
</gene>
<dbReference type="EMBL" id="CP104694">
    <property type="protein sequence ID" value="UXI66557.1"/>
    <property type="molecule type" value="Genomic_DNA"/>
</dbReference>
<name>A0ABY6B9U5_9GAMM</name>
<protein>
    <submittedName>
        <fullName evidence="2">Endonuclease/exonuclease/phosphatase family protein</fullName>
    </submittedName>
</protein>
<keyword evidence="2" id="KW-0255">Endonuclease</keyword>
<dbReference type="InterPro" id="IPR005135">
    <property type="entry name" value="Endo/exonuclease/phosphatase"/>
</dbReference>
<dbReference type="InterPro" id="IPR051916">
    <property type="entry name" value="GPI-anchor_lipid_remodeler"/>
</dbReference>
<dbReference type="GO" id="GO:0004519">
    <property type="term" value="F:endonuclease activity"/>
    <property type="evidence" value="ECO:0007669"/>
    <property type="project" value="UniProtKB-KW"/>
</dbReference>
<reference evidence="2" key="1">
    <citation type="submission" date="2022-09" db="EMBL/GenBank/DDBJ databases">
        <title>Tahibacter sp. nov., isolated from a fresh water.</title>
        <authorList>
            <person name="Baek J.H."/>
            <person name="Lee J.K."/>
            <person name="Kim J.M."/>
            <person name="Jeon C.O."/>
        </authorList>
    </citation>
    <scope>NUCLEOTIDE SEQUENCE</scope>
    <source>
        <strain evidence="2">W38</strain>
    </source>
</reference>
<dbReference type="PANTHER" id="PTHR14859:SF15">
    <property type="entry name" value="ENDONUCLEASE_EXONUCLEASE_PHOSPHATASE DOMAIN-CONTAINING PROTEIN"/>
    <property type="match status" value="1"/>
</dbReference>
<evidence type="ECO:0000313" key="2">
    <source>
        <dbReference type="EMBL" id="UXI66557.1"/>
    </source>
</evidence>
<evidence type="ECO:0000313" key="3">
    <source>
        <dbReference type="Proteomes" id="UP001064632"/>
    </source>
</evidence>